<keyword evidence="2" id="KW-0547">Nucleotide-binding</keyword>
<evidence type="ECO:0000256" key="2">
    <source>
        <dbReference type="ARBA" id="ARBA00022741"/>
    </source>
</evidence>
<feature type="domain" description="UspA" evidence="4">
    <location>
        <begin position="143"/>
        <end position="268"/>
    </location>
</feature>
<accession>A0ABZ0VCY6</accession>
<evidence type="ECO:0000313" key="6">
    <source>
        <dbReference type="Proteomes" id="UP001324533"/>
    </source>
</evidence>
<evidence type="ECO:0000256" key="1">
    <source>
        <dbReference type="ARBA" id="ARBA00008791"/>
    </source>
</evidence>
<organism evidence="5 6">
    <name type="scientific">Microbacterium invictum</name>
    <dbReference type="NCBI Taxonomy" id="515415"/>
    <lineage>
        <taxon>Bacteria</taxon>
        <taxon>Bacillati</taxon>
        <taxon>Actinomycetota</taxon>
        <taxon>Actinomycetes</taxon>
        <taxon>Micrococcales</taxon>
        <taxon>Microbacteriaceae</taxon>
        <taxon>Microbacterium</taxon>
    </lineage>
</organism>
<comment type="similarity">
    <text evidence="1">Belongs to the universal stress protein A family.</text>
</comment>
<keyword evidence="6" id="KW-1185">Reference proteome</keyword>
<dbReference type="PANTHER" id="PTHR46268">
    <property type="entry name" value="STRESS RESPONSE PROTEIN NHAX"/>
    <property type="match status" value="1"/>
</dbReference>
<dbReference type="InterPro" id="IPR014729">
    <property type="entry name" value="Rossmann-like_a/b/a_fold"/>
</dbReference>
<evidence type="ECO:0000259" key="4">
    <source>
        <dbReference type="Pfam" id="PF00582"/>
    </source>
</evidence>
<dbReference type="Pfam" id="PF00582">
    <property type="entry name" value="Usp"/>
    <property type="match status" value="2"/>
</dbReference>
<dbReference type="PRINTS" id="PR01438">
    <property type="entry name" value="UNVRSLSTRESS"/>
</dbReference>
<dbReference type="Gene3D" id="3.40.50.620">
    <property type="entry name" value="HUPs"/>
    <property type="match status" value="2"/>
</dbReference>
<evidence type="ECO:0000313" key="5">
    <source>
        <dbReference type="EMBL" id="WQB70758.1"/>
    </source>
</evidence>
<feature type="domain" description="UspA" evidence="4">
    <location>
        <begin position="1"/>
        <end position="134"/>
    </location>
</feature>
<keyword evidence="3" id="KW-0067">ATP-binding</keyword>
<evidence type="ECO:0000256" key="3">
    <source>
        <dbReference type="ARBA" id="ARBA00022840"/>
    </source>
</evidence>
<dbReference type="Proteomes" id="UP001324533">
    <property type="component" value="Chromosome"/>
</dbReference>
<sequence length="278" mass="29245">MSEVIAVGLTDAPVADRALAWAATRARDRRQRLRLISILGGAVGVVGEDALVQGLLAAMRERAERAAAGLRAEGLEVEVIVERGNPTEKLIAAAEGAALLVIGSDHRGPEAGATRGPHGFRIVSTASCPVVVVPDVELGERRGVVVGVDGSETSEHAVAWAAAEADRLGEPLIAVGAWVPLPSRSHGHYPEQYLQNMQALTEENLSIALAGLRGRYPDLEIVARAERGHPAEMINRHAATARLVVVGTHGRGAFRRFVLGSVSYDVLADLAAVTAAVR</sequence>
<dbReference type="CDD" id="cd00293">
    <property type="entry name" value="USP-like"/>
    <property type="match status" value="1"/>
</dbReference>
<proteinExistence type="inferred from homology"/>
<dbReference type="SUPFAM" id="SSF52402">
    <property type="entry name" value="Adenine nucleotide alpha hydrolases-like"/>
    <property type="match status" value="2"/>
</dbReference>
<dbReference type="RefSeq" id="WP_322410894.1">
    <property type="nucleotide sequence ID" value="NZ_CP139779.1"/>
</dbReference>
<name>A0ABZ0VCY6_9MICO</name>
<dbReference type="PANTHER" id="PTHR46268:SF27">
    <property type="entry name" value="UNIVERSAL STRESS PROTEIN RV2623"/>
    <property type="match status" value="1"/>
</dbReference>
<dbReference type="InterPro" id="IPR006016">
    <property type="entry name" value="UspA"/>
</dbReference>
<reference evidence="5 6" key="1">
    <citation type="submission" date="2023-06" db="EMBL/GenBank/DDBJ databases">
        <title>Rock-solubilizing bacteria, Microbacterium invictum, promotes re-establishment of vegetation in rocky wasteland by accelerating rock bio-weathering and reshaping soil bacterial community.</title>
        <authorList>
            <person name="Liu C."/>
        </authorList>
    </citation>
    <scope>NUCLEOTIDE SEQUENCE [LARGE SCALE GENOMIC DNA]</scope>
    <source>
        <strain evidence="5 6">X-18</strain>
    </source>
</reference>
<dbReference type="InterPro" id="IPR006015">
    <property type="entry name" value="Universal_stress_UspA"/>
</dbReference>
<dbReference type="EMBL" id="CP139779">
    <property type="protein sequence ID" value="WQB70758.1"/>
    <property type="molecule type" value="Genomic_DNA"/>
</dbReference>
<protein>
    <submittedName>
        <fullName evidence="5">Universal stress protein</fullName>
    </submittedName>
</protein>
<gene>
    <name evidence="5" type="ORF">T9R20_02020</name>
</gene>